<keyword evidence="4" id="KW-1185">Reference proteome</keyword>
<dbReference type="RefSeq" id="WP_123016028.1">
    <property type="nucleotide sequence ID" value="NZ_AP024911.1"/>
</dbReference>
<dbReference type="PANTHER" id="PTHR38591">
    <property type="entry name" value="HYDROLASE"/>
    <property type="match status" value="1"/>
</dbReference>
<evidence type="ECO:0000259" key="2">
    <source>
        <dbReference type="Pfam" id="PF07143"/>
    </source>
</evidence>
<sequence length="379" mass="42445">MTARTLRIITITAIIVLFLLMGAVGYLLFQTHNDTHPLSIKSSKQVSDTWYRTGDHATASLADLRNVTLPTDFAFHPHYQHEWWTIAANVKTDDGHHYGIQWQYIRLGHGGGSHTQLYLAQVTISDRGHHWYAQRIARSSSAQAGLQTTPFNLWIDNWYLDGTGSVPLPGKLHVATEQWSMQLALGTTSQWVRPGQNGRQQWGKTHAQHPVGNASSFGWQAPMADISGRLRLPHHDKPIQVSGQAWLGQRWGNQLLLQPQSGRDWFVFHFSSGMTLSVTRFRQAGEKPQFRGVLTYPGGTVVNLSARDIIMTPTLMGVSGQSHYIPYQWNIRVPDYHVNLTATAINRADWLPLLVPSWSGPINVSGSHTATGFMQLTGY</sequence>
<accession>A0ABV7C613</accession>
<proteinExistence type="predicted"/>
<dbReference type="Proteomes" id="UP001595384">
    <property type="component" value="Unassembled WGS sequence"/>
</dbReference>
<dbReference type="Gene3D" id="2.40.370.10">
    <property type="entry name" value="AttH-like domain"/>
    <property type="match status" value="2"/>
</dbReference>
<evidence type="ECO:0000313" key="3">
    <source>
        <dbReference type="EMBL" id="MFC3022839.1"/>
    </source>
</evidence>
<evidence type="ECO:0000256" key="1">
    <source>
        <dbReference type="SAM" id="Phobius"/>
    </source>
</evidence>
<dbReference type="Pfam" id="PF17186">
    <property type="entry name" value="Lipocalin_9"/>
    <property type="match status" value="1"/>
</dbReference>
<comment type="caution">
    <text evidence="3">The sequence shown here is derived from an EMBL/GenBank/DDBJ whole genome shotgun (WGS) entry which is preliminary data.</text>
</comment>
<name>A0ABV7C613_9VIBR</name>
<keyword evidence="1" id="KW-0472">Membrane</keyword>
<dbReference type="InterPro" id="IPR023374">
    <property type="entry name" value="AttH-like_dom_sf"/>
</dbReference>
<dbReference type="PANTHER" id="PTHR38591:SF1">
    <property type="entry name" value="BLL1000 PROTEIN"/>
    <property type="match status" value="1"/>
</dbReference>
<protein>
    <submittedName>
        <fullName evidence="3">Lipocalin-like domain-containing protein</fullName>
    </submittedName>
</protein>
<evidence type="ECO:0000313" key="4">
    <source>
        <dbReference type="Proteomes" id="UP001595384"/>
    </source>
</evidence>
<dbReference type="InterPro" id="IPR010791">
    <property type="entry name" value="AttH_dom"/>
</dbReference>
<feature type="transmembrane region" description="Helical" evidence="1">
    <location>
        <begin position="7"/>
        <end position="29"/>
    </location>
</feature>
<organism evidence="3 4">
    <name type="scientific">Vibrio zhugei</name>
    <dbReference type="NCBI Taxonomy" id="2479546"/>
    <lineage>
        <taxon>Bacteria</taxon>
        <taxon>Pseudomonadati</taxon>
        <taxon>Pseudomonadota</taxon>
        <taxon>Gammaproteobacteria</taxon>
        <taxon>Vibrionales</taxon>
        <taxon>Vibrionaceae</taxon>
        <taxon>Vibrio</taxon>
    </lineage>
</organism>
<gene>
    <name evidence="3" type="ORF">ACFODT_03220</name>
</gene>
<dbReference type="EMBL" id="JBHRSE010000024">
    <property type="protein sequence ID" value="MFC3022839.1"/>
    <property type="molecule type" value="Genomic_DNA"/>
</dbReference>
<feature type="domain" description="AttH" evidence="2">
    <location>
        <begin position="81"/>
        <end position="253"/>
    </location>
</feature>
<dbReference type="Pfam" id="PF07143">
    <property type="entry name" value="CrtC"/>
    <property type="match status" value="1"/>
</dbReference>
<keyword evidence="1" id="KW-0812">Transmembrane</keyword>
<dbReference type="SUPFAM" id="SSF159245">
    <property type="entry name" value="AttH-like"/>
    <property type="match status" value="1"/>
</dbReference>
<reference evidence="4" key="1">
    <citation type="journal article" date="2019" name="Int. J. Syst. Evol. Microbiol.">
        <title>The Global Catalogue of Microorganisms (GCM) 10K type strain sequencing project: providing services to taxonomists for standard genome sequencing and annotation.</title>
        <authorList>
            <consortium name="The Broad Institute Genomics Platform"/>
            <consortium name="The Broad Institute Genome Sequencing Center for Infectious Disease"/>
            <person name="Wu L."/>
            <person name="Ma J."/>
        </authorList>
    </citation>
    <scope>NUCLEOTIDE SEQUENCE [LARGE SCALE GENOMIC DNA]</scope>
    <source>
        <strain evidence="4">KCTC 62784</strain>
    </source>
</reference>
<keyword evidence="1" id="KW-1133">Transmembrane helix</keyword>